<gene>
    <name evidence="3" type="ORF">CYCCA115_LOCUS23854</name>
</gene>
<feature type="compositionally biased region" description="Basic and acidic residues" evidence="1">
    <location>
        <begin position="309"/>
        <end position="331"/>
    </location>
</feature>
<dbReference type="EMBL" id="CAKOGP040002425">
    <property type="protein sequence ID" value="CAJ1969722.1"/>
    <property type="molecule type" value="Genomic_DNA"/>
</dbReference>
<accession>A0AAD2GDI9</accession>
<organism evidence="3 4">
    <name type="scientific">Cylindrotheca closterium</name>
    <dbReference type="NCBI Taxonomy" id="2856"/>
    <lineage>
        <taxon>Eukaryota</taxon>
        <taxon>Sar</taxon>
        <taxon>Stramenopiles</taxon>
        <taxon>Ochrophyta</taxon>
        <taxon>Bacillariophyta</taxon>
        <taxon>Bacillariophyceae</taxon>
        <taxon>Bacillariophycidae</taxon>
        <taxon>Bacillariales</taxon>
        <taxon>Bacillariaceae</taxon>
        <taxon>Cylindrotheca</taxon>
    </lineage>
</organism>
<reference evidence="3" key="1">
    <citation type="submission" date="2023-08" db="EMBL/GenBank/DDBJ databases">
        <authorList>
            <person name="Audoor S."/>
            <person name="Bilcke G."/>
        </authorList>
    </citation>
    <scope>NUCLEOTIDE SEQUENCE</scope>
</reference>
<comment type="caution">
    <text evidence="3">The sequence shown here is derived from an EMBL/GenBank/DDBJ whole genome shotgun (WGS) entry which is preliminary data.</text>
</comment>
<proteinExistence type="predicted"/>
<dbReference type="Proteomes" id="UP001295423">
    <property type="component" value="Unassembled WGS sequence"/>
</dbReference>
<dbReference type="Pfam" id="PF20710">
    <property type="entry name" value="DUF6824"/>
    <property type="match status" value="1"/>
</dbReference>
<feature type="compositionally biased region" description="Low complexity" evidence="1">
    <location>
        <begin position="150"/>
        <end position="159"/>
    </location>
</feature>
<evidence type="ECO:0000313" key="4">
    <source>
        <dbReference type="Proteomes" id="UP001295423"/>
    </source>
</evidence>
<dbReference type="AlphaFoldDB" id="A0AAD2GDI9"/>
<name>A0AAD2GDI9_9STRA</name>
<feature type="domain" description="DUF6824" evidence="2">
    <location>
        <begin position="52"/>
        <end position="138"/>
    </location>
</feature>
<evidence type="ECO:0000313" key="3">
    <source>
        <dbReference type="EMBL" id="CAJ1969722.1"/>
    </source>
</evidence>
<evidence type="ECO:0000256" key="1">
    <source>
        <dbReference type="SAM" id="MobiDB-lite"/>
    </source>
</evidence>
<evidence type="ECO:0000259" key="2">
    <source>
        <dbReference type="Pfam" id="PF20710"/>
    </source>
</evidence>
<dbReference type="InterPro" id="IPR049227">
    <property type="entry name" value="DUF6824"/>
</dbReference>
<sequence length="331" mass="36326">MRVDLTQTPTKSTTYCTSASDMGDELDRKIDARDSVALKERSTRVLKPGKLDVLCGRGAPIQSHEGNVRMREIVSKYAQRYMEARKYRKQLIAEEALMVLKNTDDKSPVRFLRKVDRQDYWEEVDDKAASEKVQHTLRSFVRKMEGGSGASIASEGSGSLNDGVEKRRASLDSLSQSHSLPARRTSPLDAYATHGSSPLIHKSSLLASGLTRAMAPRYYGVPPAATSQSAAEAELQHRLALRQMSTGDLIRVVAAERAERQALALENRALGAYVAPAARFGQLDYQQMPAPAANLAVQVAGVTETASAEGERKSRGHRSQQDEENPKSSKQ</sequence>
<protein>
    <recommendedName>
        <fullName evidence="2">DUF6824 domain-containing protein</fullName>
    </recommendedName>
</protein>
<feature type="region of interest" description="Disordered" evidence="1">
    <location>
        <begin position="148"/>
        <end position="189"/>
    </location>
</feature>
<keyword evidence="4" id="KW-1185">Reference proteome</keyword>
<feature type="region of interest" description="Disordered" evidence="1">
    <location>
        <begin position="300"/>
        <end position="331"/>
    </location>
</feature>